<feature type="domain" description="HotDog ACOT-type" evidence="6">
    <location>
        <begin position="56"/>
        <end position="171"/>
    </location>
</feature>
<evidence type="ECO:0000256" key="3">
    <source>
        <dbReference type="ARBA" id="ARBA00022801"/>
    </source>
</evidence>
<name>A0AAD9IGV2_PROWI</name>
<evidence type="ECO:0000313" key="7">
    <source>
        <dbReference type="EMBL" id="KAK2077396.1"/>
    </source>
</evidence>
<feature type="domain" description="HotDog ACOT-type" evidence="6">
    <location>
        <begin position="254"/>
        <end position="373"/>
    </location>
</feature>
<proteinExistence type="inferred from homology"/>
<sequence length="415" mass="46362">MSFQNPYDELRGIIGSHTPVTKELWSTARRSWTKEELEAASPPTDPPPKAPLETSITYPFRTNEYLREQYRNPWNEVRLGRLLEDLDSLAGYVALTHCSSSDPKVRPPLCVTAGVEDIEIRTDTIRLDEDMQMSGRVVWTGRSSMDVSMELQQGGRTQLVALFTFVARDALTNAPQLVSPLALTSARDREVYDLRQARAEASRAARRRSVAQATGLHSQGLSTEALRWAGERLQAGRSLRALPGLTDPFAVASSATRLASSFICFPQQRNAYGRVFGGFLMRRAFELALQAAYQFSGRRPLLAKVHEIQFRKPVDVGNLCTYAATILHTWQSQRDPSKGMAHVQIEAAVTLPEKVTTTITNTFHFQFVYDLPSDEQGRPIPPRTILPNTEEAALELARFFGPGADEELAHFTKMP</sequence>
<keyword evidence="8" id="KW-1185">Reference proteome</keyword>
<dbReference type="CDD" id="cd03442">
    <property type="entry name" value="BFIT_BACH"/>
    <property type="match status" value="2"/>
</dbReference>
<reference evidence="7" key="1">
    <citation type="submission" date="2021-01" db="EMBL/GenBank/DDBJ databases">
        <authorList>
            <person name="Eckstrom K.M.E."/>
        </authorList>
    </citation>
    <scope>NUCLEOTIDE SEQUENCE</scope>
    <source>
        <strain evidence="7">UVCC 0001</strain>
    </source>
</reference>
<accession>A0AAD9IGV2</accession>
<dbReference type="PANTHER" id="PTHR12655">
    <property type="entry name" value="ACYL-COA THIOESTERASE"/>
    <property type="match status" value="1"/>
</dbReference>
<evidence type="ECO:0000259" key="6">
    <source>
        <dbReference type="PROSITE" id="PS51770"/>
    </source>
</evidence>
<dbReference type="PANTHER" id="PTHR12655:SF0">
    <property type="entry name" value="ACYL-COENZYME A THIOESTERASE 9, MITOCHONDRIAL"/>
    <property type="match status" value="1"/>
</dbReference>
<keyword evidence="2" id="KW-0677">Repeat</keyword>
<feature type="region of interest" description="Disordered" evidence="5">
    <location>
        <begin position="33"/>
        <end position="52"/>
    </location>
</feature>
<comment type="caution">
    <text evidence="7">The sequence shown here is derived from an EMBL/GenBank/DDBJ whole genome shotgun (WGS) entry which is preliminary data.</text>
</comment>
<protein>
    <recommendedName>
        <fullName evidence="6">HotDog ACOT-type domain-containing protein</fullName>
    </recommendedName>
</protein>
<dbReference type="PROSITE" id="PS51770">
    <property type="entry name" value="HOTDOG_ACOT"/>
    <property type="match status" value="2"/>
</dbReference>
<dbReference type="InterPro" id="IPR033120">
    <property type="entry name" value="HOTDOG_ACOT"/>
</dbReference>
<dbReference type="AlphaFoldDB" id="A0AAD9IGV2"/>
<evidence type="ECO:0000313" key="8">
    <source>
        <dbReference type="Proteomes" id="UP001255856"/>
    </source>
</evidence>
<organism evidence="7 8">
    <name type="scientific">Prototheca wickerhamii</name>
    <dbReference type="NCBI Taxonomy" id="3111"/>
    <lineage>
        <taxon>Eukaryota</taxon>
        <taxon>Viridiplantae</taxon>
        <taxon>Chlorophyta</taxon>
        <taxon>core chlorophytes</taxon>
        <taxon>Trebouxiophyceae</taxon>
        <taxon>Chlorellales</taxon>
        <taxon>Chlorellaceae</taxon>
        <taxon>Prototheca</taxon>
    </lineage>
</organism>
<evidence type="ECO:0000256" key="4">
    <source>
        <dbReference type="ARBA" id="ARBA00022946"/>
    </source>
</evidence>
<dbReference type="EMBL" id="JASFZW010000006">
    <property type="protein sequence ID" value="KAK2077396.1"/>
    <property type="molecule type" value="Genomic_DNA"/>
</dbReference>
<evidence type="ECO:0000256" key="5">
    <source>
        <dbReference type="SAM" id="MobiDB-lite"/>
    </source>
</evidence>
<gene>
    <name evidence="7" type="ORF">QBZ16_004241</name>
</gene>
<dbReference type="Gene3D" id="3.10.129.10">
    <property type="entry name" value="Hotdog Thioesterase"/>
    <property type="match status" value="2"/>
</dbReference>
<keyword evidence="3" id="KW-0378">Hydrolase</keyword>
<dbReference type="InterPro" id="IPR029069">
    <property type="entry name" value="HotDog_dom_sf"/>
</dbReference>
<dbReference type="SUPFAM" id="SSF54637">
    <property type="entry name" value="Thioesterase/thiol ester dehydrase-isomerase"/>
    <property type="match status" value="2"/>
</dbReference>
<keyword evidence="4" id="KW-0809">Transit peptide</keyword>
<comment type="similarity">
    <text evidence="1">Belongs to the acyl coenzyme A hydrolase family.</text>
</comment>
<evidence type="ECO:0000256" key="1">
    <source>
        <dbReference type="ARBA" id="ARBA00010458"/>
    </source>
</evidence>
<dbReference type="Proteomes" id="UP001255856">
    <property type="component" value="Unassembled WGS sequence"/>
</dbReference>
<dbReference type="GO" id="GO:0006637">
    <property type="term" value="P:acyl-CoA metabolic process"/>
    <property type="evidence" value="ECO:0007669"/>
    <property type="project" value="TreeGrafter"/>
</dbReference>
<evidence type="ECO:0000256" key="2">
    <source>
        <dbReference type="ARBA" id="ARBA00022737"/>
    </source>
</evidence>
<dbReference type="GO" id="GO:0047617">
    <property type="term" value="F:fatty acyl-CoA hydrolase activity"/>
    <property type="evidence" value="ECO:0007669"/>
    <property type="project" value="TreeGrafter"/>
</dbReference>